<keyword evidence="2" id="KW-0560">Oxidoreductase</keyword>
<comment type="caution">
    <text evidence="4">The sequence shown here is derived from an EMBL/GenBank/DDBJ whole genome shotgun (WGS) entry which is preliminary data.</text>
</comment>
<dbReference type="Pfam" id="PF13561">
    <property type="entry name" value="adh_short_C2"/>
    <property type="match status" value="1"/>
</dbReference>
<dbReference type="Proteomes" id="UP000287168">
    <property type="component" value="Unassembled WGS sequence"/>
</dbReference>
<dbReference type="EMBL" id="SBLC01000024">
    <property type="protein sequence ID" value="RWY39209.1"/>
    <property type="molecule type" value="Genomic_DNA"/>
</dbReference>
<dbReference type="PANTHER" id="PTHR43639">
    <property type="entry name" value="OXIDOREDUCTASE, SHORT-CHAIN DEHYDROGENASE/REDUCTASE FAMILY (AFU_ORTHOLOGUE AFUA_5G02870)"/>
    <property type="match status" value="1"/>
</dbReference>
<feature type="domain" description="Ketoreductase" evidence="3">
    <location>
        <begin position="10"/>
        <end position="186"/>
    </location>
</feature>
<dbReference type="SMART" id="SM00822">
    <property type="entry name" value="PKS_KR"/>
    <property type="match status" value="1"/>
</dbReference>
<reference evidence="4 5" key="1">
    <citation type="journal article" date="2015" name="Int. J. Syst. Evol. Microbiol.">
        <title>Gemmobacter intermedius sp. nov., isolated from a white stork (Ciconia ciconia).</title>
        <authorList>
            <person name="Kampfer P."/>
            <person name="Jerzak L."/>
            <person name="Wilharm G."/>
            <person name="Golke J."/>
            <person name="Busse H.J."/>
            <person name="Glaeser S.P."/>
        </authorList>
    </citation>
    <scope>NUCLEOTIDE SEQUENCE [LARGE SCALE GENOMIC DNA]</scope>
    <source>
        <strain evidence="4 5">119/4</strain>
    </source>
</reference>
<proteinExistence type="inferred from homology"/>
<evidence type="ECO:0000256" key="2">
    <source>
        <dbReference type="ARBA" id="ARBA00023002"/>
    </source>
</evidence>
<gene>
    <name evidence="4" type="ORF">EP867_14265</name>
</gene>
<keyword evidence="5" id="KW-1185">Reference proteome</keyword>
<dbReference type="RefSeq" id="WP_128490160.1">
    <property type="nucleotide sequence ID" value="NZ_JBHLXB010000029.1"/>
</dbReference>
<dbReference type="PROSITE" id="PS00061">
    <property type="entry name" value="ADH_SHORT"/>
    <property type="match status" value="1"/>
</dbReference>
<evidence type="ECO:0000259" key="3">
    <source>
        <dbReference type="SMART" id="SM00822"/>
    </source>
</evidence>
<dbReference type="InterPro" id="IPR036291">
    <property type="entry name" value="NAD(P)-bd_dom_sf"/>
</dbReference>
<dbReference type="CDD" id="cd05233">
    <property type="entry name" value="SDR_c"/>
    <property type="match status" value="1"/>
</dbReference>
<dbReference type="AlphaFoldDB" id="A0A3S3VMX7"/>
<comment type="similarity">
    <text evidence="1">Belongs to the short-chain dehydrogenases/reductases (SDR) family.</text>
</comment>
<protein>
    <submittedName>
        <fullName evidence="4">SDR family oxidoreductase</fullName>
    </submittedName>
</protein>
<dbReference type="PRINTS" id="PR00080">
    <property type="entry name" value="SDRFAMILY"/>
</dbReference>
<dbReference type="NCBIfam" id="NF005559">
    <property type="entry name" value="PRK07231.1"/>
    <property type="match status" value="1"/>
</dbReference>
<dbReference type="GO" id="GO:0016491">
    <property type="term" value="F:oxidoreductase activity"/>
    <property type="evidence" value="ECO:0007669"/>
    <property type="project" value="UniProtKB-KW"/>
</dbReference>
<accession>A0A3S3VMX7</accession>
<dbReference type="PANTHER" id="PTHR43639:SF1">
    <property type="entry name" value="SHORT-CHAIN DEHYDROGENASE_REDUCTASE FAMILY PROTEIN"/>
    <property type="match status" value="1"/>
</dbReference>
<dbReference type="PRINTS" id="PR00081">
    <property type="entry name" value="GDHRDH"/>
</dbReference>
<dbReference type="InterPro" id="IPR020904">
    <property type="entry name" value="Sc_DH/Rdtase_CS"/>
</dbReference>
<dbReference type="OrthoDB" id="9779623at2"/>
<dbReference type="Gene3D" id="3.40.50.720">
    <property type="entry name" value="NAD(P)-binding Rossmann-like Domain"/>
    <property type="match status" value="1"/>
</dbReference>
<sequence>MSDWLGLAGKTVAVTGALGGLGRAITRAFLEAGCQVLLIDRAPADETAAMAEFAGLKVRFAAADVSDRVSLETAFALGREAFGAVDLLVNNAAMSNPAPLKALEPAAFERQMQVNVGGYLLCAQVYLAQRPEGAGSIVNIASIAGRNAQLNSGGYATGKAAILMLSQQMALEWGPEGVRVNSVSPGLFVTPLTKHFYQDPADRKRREDVVPLRRVGDPKDLADAVVYLSSARAAYVNGAEIIVDGGFSQTLMSHIPRPYHKG</sequence>
<dbReference type="FunFam" id="3.40.50.720:FF:000084">
    <property type="entry name" value="Short-chain dehydrogenase reductase"/>
    <property type="match status" value="1"/>
</dbReference>
<evidence type="ECO:0000256" key="1">
    <source>
        <dbReference type="ARBA" id="ARBA00006484"/>
    </source>
</evidence>
<name>A0A3S3VMX7_9RHOB</name>
<dbReference type="InterPro" id="IPR002347">
    <property type="entry name" value="SDR_fam"/>
</dbReference>
<organism evidence="4 5">
    <name type="scientific">Falsigemmobacter intermedius</name>
    <dbReference type="NCBI Taxonomy" id="1553448"/>
    <lineage>
        <taxon>Bacteria</taxon>
        <taxon>Pseudomonadati</taxon>
        <taxon>Pseudomonadota</taxon>
        <taxon>Alphaproteobacteria</taxon>
        <taxon>Rhodobacterales</taxon>
        <taxon>Paracoccaceae</taxon>
        <taxon>Falsigemmobacter</taxon>
    </lineage>
</organism>
<dbReference type="InterPro" id="IPR057326">
    <property type="entry name" value="KR_dom"/>
</dbReference>
<evidence type="ECO:0000313" key="5">
    <source>
        <dbReference type="Proteomes" id="UP000287168"/>
    </source>
</evidence>
<dbReference type="SUPFAM" id="SSF51735">
    <property type="entry name" value="NAD(P)-binding Rossmann-fold domains"/>
    <property type="match status" value="1"/>
</dbReference>
<evidence type="ECO:0000313" key="4">
    <source>
        <dbReference type="EMBL" id="RWY39209.1"/>
    </source>
</evidence>